<accession>A0A3M7PUC2</accession>
<gene>
    <name evidence="2" type="ORF">BpHYR1_019521</name>
</gene>
<dbReference type="Proteomes" id="UP000276133">
    <property type="component" value="Unassembled WGS sequence"/>
</dbReference>
<feature type="non-terminal residue" evidence="2">
    <location>
        <position position="1"/>
    </location>
</feature>
<evidence type="ECO:0000313" key="2">
    <source>
        <dbReference type="EMBL" id="RNA02603.1"/>
    </source>
</evidence>
<dbReference type="AlphaFoldDB" id="A0A3M7PUC2"/>
<proteinExistence type="predicted"/>
<dbReference type="GO" id="GO:0016301">
    <property type="term" value="F:kinase activity"/>
    <property type="evidence" value="ECO:0007669"/>
    <property type="project" value="UniProtKB-KW"/>
</dbReference>
<dbReference type="OrthoDB" id="8693905at2759"/>
<protein>
    <submittedName>
        <fullName evidence="2">Mitogen-activated kinase kinase kinase kinase 5-like isoform X3</fullName>
    </submittedName>
</protein>
<evidence type="ECO:0000259" key="1">
    <source>
        <dbReference type="Pfam" id="PF00780"/>
    </source>
</evidence>
<feature type="domain" description="CNH" evidence="1">
    <location>
        <begin position="4"/>
        <end position="200"/>
    </location>
</feature>
<name>A0A3M7PUC2_BRAPC</name>
<keyword evidence="2" id="KW-0418">Kinase</keyword>
<evidence type="ECO:0000313" key="3">
    <source>
        <dbReference type="Proteomes" id="UP000276133"/>
    </source>
</evidence>
<sequence>KSCYQDVKNCVKVCTAKNPFNGYKYLCVACVDEFCLMQWYDPLNNFMLLKRISYPVPSSLNVFELLIEQNKIYPPVIIGIAACVHNENAYKFRIVELKEQNDSFRIDTFDVNRQLNIINVTQVDKDSLLICHDNFVKIIGLDGIVKKNLRQMPCILEFYFKIESLVCLPDQESVIAFHKHGLEERSYKENDVIQELDDKDASKEYRLVSNDKVVVLECKYEGNNLSHLYILAGHIDNTLQ</sequence>
<dbReference type="Pfam" id="PF00780">
    <property type="entry name" value="CNH"/>
    <property type="match status" value="1"/>
</dbReference>
<dbReference type="InterPro" id="IPR001180">
    <property type="entry name" value="CNH_dom"/>
</dbReference>
<dbReference type="EMBL" id="REGN01008818">
    <property type="protein sequence ID" value="RNA02603.1"/>
    <property type="molecule type" value="Genomic_DNA"/>
</dbReference>
<reference evidence="2 3" key="1">
    <citation type="journal article" date="2018" name="Sci. Rep.">
        <title>Genomic signatures of local adaptation to the degree of environmental predictability in rotifers.</title>
        <authorList>
            <person name="Franch-Gras L."/>
            <person name="Hahn C."/>
            <person name="Garcia-Roger E.M."/>
            <person name="Carmona M.J."/>
            <person name="Serra M."/>
            <person name="Gomez A."/>
        </authorList>
    </citation>
    <scope>NUCLEOTIDE SEQUENCE [LARGE SCALE GENOMIC DNA]</scope>
    <source>
        <strain evidence="2">HYR1</strain>
    </source>
</reference>
<dbReference type="STRING" id="10195.A0A3M7PUC2"/>
<keyword evidence="3" id="KW-1185">Reference proteome</keyword>
<organism evidence="2 3">
    <name type="scientific">Brachionus plicatilis</name>
    <name type="common">Marine rotifer</name>
    <name type="synonym">Brachionus muelleri</name>
    <dbReference type="NCBI Taxonomy" id="10195"/>
    <lineage>
        <taxon>Eukaryota</taxon>
        <taxon>Metazoa</taxon>
        <taxon>Spiralia</taxon>
        <taxon>Gnathifera</taxon>
        <taxon>Rotifera</taxon>
        <taxon>Eurotatoria</taxon>
        <taxon>Monogononta</taxon>
        <taxon>Pseudotrocha</taxon>
        <taxon>Ploima</taxon>
        <taxon>Brachionidae</taxon>
        <taxon>Brachionus</taxon>
    </lineage>
</organism>
<comment type="caution">
    <text evidence="2">The sequence shown here is derived from an EMBL/GenBank/DDBJ whole genome shotgun (WGS) entry which is preliminary data.</text>
</comment>
<keyword evidence="2" id="KW-0808">Transferase</keyword>